<reference evidence="1 2" key="1">
    <citation type="submission" date="2021-02" db="EMBL/GenBank/DDBJ databases">
        <title>Actinophytocola xerophila sp. nov., isolated from soil of cotton cropping field.</title>
        <authorList>
            <person name="Huang R."/>
            <person name="Chen X."/>
            <person name="Ge X."/>
            <person name="Liu W."/>
        </authorList>
    </citation>
    <scope>NUCLEOTIDE SEQUENCE [LARGE SCALE GENOMIC DNA]</scope>
    <source>
        <strain evidence="1 2">S1-96</strain>
    </source>
</reference>
<protein>
    <submittedName>
        <fullName evidence="1">Uncharacterized protein</fullName>
    </submittedName>
</protein>
<accession>A0ABT2JF45</accession>
<proteinExistence type="predicted"/>
<dbReference type="RefSeq" id="WP_260194199.1">
    <property type="nucleotide sequence ID" value="NZ_JAFFZE010000018.1"/>
</dbReference>
<evidence type="ECO:0000313" key="1">
    <source>
        <dbReference type="EMBL" id="MCT2586381.1"/>
    </source>
</evidence>
<keyword evidence="2" id="KW-1185">Reference proteome</keyword>
<dbReference type="EMBL" id="JAFFZE010000018">
    <property type="protein sequence ID" value="MCT2586381.1"/>
    <property type="molecule type" value="Genomic_DNA"/>
</dbReference>
<comment type="caution">
    <text evidence="1">The sequence shown here is derived from an EMBL/GenBank/DDBJ whole genome shotgun (WGS) entry which is preliminary data.</text>
</comment>
<evidence type="ECO:0000313" key="2">
    <source>
        <dbReference type="Proteomes" id="UP001156441"/>
    </source>
</evidence>
<dbReference type="Proteomes" id="UP001156441">
    <property type="component" value="Unassembled WGS sequence"/>
</dbReference>
<organism evidence="1 2">
    <name type="scientific">Actinophytocola gossypii</name>
    <dbReference type="NCBI Taxonomy" id="2812003"/>
    <lineage>
        <taxon>Bacteria</taxon>
        <taxon>Bacillati</taxon>
        <taxon>Actinomycetota</taxon>
        <taxon>Actinomycetes</taxon>
        <taxon>Pseudonocardiales</taxon>
        <taxon>Pseudonocardiaceae</taxon>
    </lineage>
</organism>
<name>A0ABT2JF45_9PSEU</name>
<gene>
    <name evidence="1" type="ORF">JT362_24985</name>
</gene>
<sequence length="133" mass="14336">MVVEVRDQPETPAQGCDVAGQRVDLQLPDVTALELAYPKLTESEAEDVRLRPSACVGASAFQVATRNLVVPSLLASYQERRIAQPASSCCGRRTLDAVDHSAPEHGASFHEQVNGLFDRLYIDGNSAQEDAIG</sequence>